<protein>
    <submittedName>
        <fullName evidence="1">Uncharacterized protein, YABG B.subtilis ortholog</fullName>
    </submittedName>
</protein>
<gene>
    <name evidence="1" type="ordered locus">CA_C2905</name>
</gene>
<dbReference type="PIR" id="D97257">
    <property type="entry name" value="D97257"/>
</dbReference>
<dbReference type="PATRIC" id="fig|272562.8.peg.3090"/>
<keyword evidence="2" id="KW-1185">Reference proteome</keyword>
<dbReference type="RefSeq" id="WP_010966188.1">
    <property type="nucleotide sequence ID" value="NC_003030.1"/>
</dbReference>
<reference evidence="1 2" key="1">
    <citation type="journal article" date="2001" name="J. Bacteriol.">
        <title>Genome sequence and comparative analysis of the solvent-producing bacterium Clostridium acetobutylicum.</title>
        <authorList>
            <person name="Nolling J."/>
            <person name="Breton G."/>
            <person name="Omelchenko M.V."/>
            <person name="Makarova K.S."/>
            <person name="Zeng Q."/>
            <person name="Gibson R."/>
            <person name="Lee H.M."/>
            <person name="Dubois J."/>
            <person name="Qiu D."/>
            <person name="Hitti J."/>
            <person name="Wolf Y.I."/>
            <person name="Tatusov R.L."/>
            <person name="Sabathe F."/>
            <person name="Doucette-Stamm L."/>
            <person name="Soucaille P."/>
            <person name="Daly M.J."/>
            <person name="Bennett G.N."/>
            <person name="Koonin E.V."/>
            <person name="Smith D.R."/>
        </authorList>
    </citation>
    <scope>NUCLEOTIDE SEQUENCE [LARGE SCALE GENOMIC DNA]</scope>
    <source>
        <strain evidence="2">ATCC 824 / DSM 792 / JCM 1419 / LMG 5710 / VKM B-1787</strain>
    </source>
</reference>
<proteinExistence type="predicted"/>
<name>Q97F48_CLOAB</name>
<dbReference type="GeneID" id="44999393"/>
<dbReference type="STRING" id="272562.CA_C2905"/>
<dbReference type="EMBL" id="AE001437">
    <property type="protein sequence ID" value="AAK80847.1"/>
    <property type="molecule type" value="Genomic_DNA"/>
</dbReference>
<dbReference type="AlphaFoldDB" id="Q97F48"/>
<dbReference type="HOGENOM" id="CLU_083246_0_0_9"/>
<dbReference type="Proteomes" id="UP000000814">
    <property type="component" value="Chromosome"/>
</dbReference>
<sequence length="300" mass="33342">MVIGDFVVRKSYGEDITFKIIDIINDKGVNYCVLKGVNLRIIADSPEDDLRLVQASNEGKVDSVFNETINKSIRDIITERSNSIKIGKNILQKTYKKKKMRTSNSSEGINNMTFARPGKVLHIDGDSEYLEVCLKVYKQLSIDAVGKVILEKEQPEKVVDIVKVVKPDIVVVTGHDGMVKNTRNYMDINNYRNSSYFIKSVSNLRDYEPSYDDLVIFAGACQSCYEGILDAGANYASSPGRVLIHCLDPVFVCEKVAYTNVGDIVNIKEVVKGTVTGVKGIGGLQTRGKCREGYPKSSYI</sequence>
<dbReference type="KEGG" id="cac:CA_C2905"/>
<dbReference type="PIRSF" id="PIRSF011575">
    <property type="entry name" value="YabG"/>
    <property type="match status" value="1"/>
</dbReference>
<dbReference type="eggNOG" id="ENOG502Z7P7">
    <property type="taxonomic scope" value="Bacteria"/>
</dbReference>
<dbReference type="OrthoDB" id="9785306at2"/>
<dbReference type="NCBIfam" id="TIGR02855">
    <property type="entry name" value="spore_yabG"/>
    <property type="match status" value="1"/>
</dbReference>
<accession>Q97F48</accession>
<dbReference type="InterPro" id="IPR008764">
    <property type="entry name" value="Peptidase_U57"/>
</dbReference>
<evidence type="ECO:0000313" key="1">
    <source>
        <dbReference type="EMBL" id="AAK80847.1"/>
    </source>
</evidence>
<organism evidence="1 2">
    <name type="scientific">Clostridium acetobutylicum (strain ATCC 824 / DSM 792 / JCM 1419 / IAM 19013 / LMG 5710 / NBRC 13948 / NRRL B-527 / VKM B-1787 / 2291 / W)</name>
    <dbReference type="NCBI Taxonomy" id="272562"/>
    <lineage>
        <taxon>Bacteria</taxon>
        <taxon>Bacillati</taxon>
        <taxon>Bacillota</taxon>
        <taxon>Clostridia</taxon>
        <taxon>Eubacteriales</taxon>
        <taxon>Clostridiaceae</taxon>
        <taxon>Clostridium</taxon>
    </lineage>
</organism>
<dbReference type="Pfam" id="PF05582">
    <property type="entry name" value="Peptidase_U57"/>
    <property type="match status" value="1"/>
</dbReference>
<evidence type="ECO:0000313" key="2">
    <source>
        <dbReference type="Proteomes" id="UP000000814"/>
    </source>
</evidence>
<dbReference type="MEROPS" id="U57.001"/>